<reference evidence="2" key="1">
    <citation type="journal article" date="2020" name="mSystems">
        <title>Genome- and Community-Level Interaction Insights into Carbon Utilization and Element Cycling Functions of Hydrothermarchaeota in Hydrothermal Sediment.</title>
        <authorList>
            <person name="Zhou Z."/>
            <person name="Liu Y."/>
            <person name="Xu W."/>
            <person name="Pan J."/>
            <person name="Luo Z.H."/>
            <person name="Li M."/>
        </authorList>
    </citation>
    <scope>NUCLEOTIDE SEQUENCE [LARGE SCALE GENOMIC DNA]</scope>
    <source>
        <strain evidence="2">SpSt-265</strain>
        <strain evidence="3">SpSt-465</strain>
    </source>
</reference>
<dbReference type="SUPFAM" id="SSF55469">
    <property type="entry name" value="FMN-dependent nitroreductase-like"/>
    <property type="match status" value="1"/>
</dbReference>
<dbReference type="GO" id="GO:0016491">
    <property type="term" value="F:oxidoreductase activity"/>
    <property type="evidence" value="ECO:0007669"/>
    <property type="project" value="InterPro"/>
</dbReference>
<dbReference type="InterPro" id="IPR000415">
    <property type="entry name" value="Nitroreductase-like"/>
</dbReference>
<dbReference type="EMBL" id="DSLG01000004">
    <property type="protein sequence ID" value="HEA87228.1"/>
    <property type="molecule type" value="Genomic_DNA"/>
</dbReference>
<dbReference type="Pfam" id="PF13860">
    <property type="entry name" value="FlgD_ig"/>
    <property type="match status" value="1"/>
</dbReference>
<gene>
    <name evidence="2" type="ORF">ENP94_04365</name>
    <name evidence="3" type="ORF">ENS16_05380</name>
</gene>
<accession>A0A7C1SXA6</accession>
<sequence>MRWSAGSVLLLLLTIGSAAQLPVLTRTESLPAPVVHAHSFELLANSRYSVHSGFDGTLPVQVLANVLWAMSRVPYSGAYREFYVATADNVYRYDPDTRTLSIHLAGDHRYNSGSAYEIGVATPRHEDAGMSIQAGLLAAIAFWTDTGEVVCCPMKWATDYANSNWQPAHPILMVNVLGRAPARGVDSTLVAISSDSSLPAPLVNGIDTFEILLAELAPDSQFTGIPPSLETVSQLLWAAYGVTPHRTSNNRQGLTVPSAIAGYFLTGKIYLVTGDGVSRYWNRLPPGNNLATRDHRLEPLLSGDWRPALRSASNRIPSTAPLYLIICVDDTSTYRTMQEAGFAVFNLLMQTRALGINGYATMPLTLTERSAVRNALMLPANEFPVAVFAAGEAATGIRERSGGENVLRIVRAQPAVRRGSLRIEYLLRRAGLVRAEVFDLAGRPVKVLLEQQQSAGYHSLVWDGTDSHHQPVRRGTYLITLTTGNVTVRHKVTWSR</sequence>
<dbReference type="Gene3D" id="3.40.109.10">
    <property type="entry name" value="NADH Oxidase"/>
    <property type="match status" value="2"/>
</dbReference>
<evidence type="ECO:0000313" key="2">
    <source>
        <dbReference type="EMBL" id="HEA87228.1"/>
    </source>
</evidence>
<name>A0A7C1SXA6_UNCW3</name>
<protein>
    <recommendedName>
        <fullName evidence="1">FlgD/Vpr Ig-like domain-containing protein</fullName>
    </recommendedName>
</protein>
<organism evidence="2">
    <name type="scientific">candidate division WOR-3 bacterium</name>
    <dbReference type="NCBI Taxonomy" id="2052148"/>
    <lineage>
        <taxon>Bacteria</taxon>
        <taxon>Bacteria division WOR-3</taxon>
    </lineage>
</organism>
<evidence type="ECO:0000313" key="3">
    <source>
        <dbReference type="EMBL" id="HFJ54102.1"/>
    </source>
</evidence>
<dbReference type="EMBL" id="DSTU01000007">
    <property type="protein sequence ID" value="HFJ54102.1"/>
    <property type="molecule type" value="Genomic_DNA"/>
</dbReference>
<dbReference type="InterPro" id="IPR025965">
    <property type="entry name" value="FlgD/Vpr_Ig-like"/>
</dbReference>
<evidence type="ECO:0000259" key="1">
    <source>
        <dbReference type="Pfam" id="PF13860"/>
    </source>
</evidence>
<comment type="caution">
    <text evidence="2">The sequence shown here is derived from an EMBL/GenBank/DDBJ whole genome shotgun (WGS) entry which is preliminary data.</text>
</comment>
<feature type="domain" description="FlgD/Vpr Ig-like" evidence="1">
    <location>
        <begin position="424"/>
        <end position="483"/>
    </location>
</feature>
<proteinExistence type="predicted"/>
<dbReference type="AlphaFoldDB" id="A0A7C1SXA6"/>
<dbReference type="Gene3D" id="2.60.40.4070">
    <property type="match status" value="1"/>
</dbReference>